<keyword evidence="1" id="KW-0812">Transmembrane</keyword>
<feature type="transmembrane region" description="Helical" evidence="1">
    <location>
        <begin position="97"/>
        <end position="116"/>
    </location>
</feature>
<accession>A0ABS1HG93</accession>
<name>A0ABS1HG93_9BACT</name>
<comment type="caution">
    <text evidence="2">The sequence shown here is derived from an EMBL/GenBank/DDBJ whole genome shotgun (WGS) entry which is preliminary data.</text>
</comment>
<evidence type="ECO:0008006" key="4">
    <source>
        <dbReference type="Google" id="ProtNLM"/>
    </source>
</evidence>
<evidence type="ECO:0000313" key="3">
    <source>
        <dbReference type="Proteomes" id="UP000605676"/>
    </source>
</evidence>
<sequence>MIKHKVFETTIQGKNHNELLAKFKSHALLQSAILTRNTYKLQLKISSSPILIVNTDIQLIERKMMTEISVFADMTKPLLIAIIVGLLAATVSYLVNFSYATSVYTLVLSPFVFFMLRNQVKKEVQKTIVRIINS</sequence>
<dbReference type="RefSeq" id="WP_200463884.1">
    <property type="nucleotide sequence ID" value="NZ_JAENRR010000007.1"/>
</dbReference>
<gene>
    <name evidence="2" type="ORF">JIV24_04840</name>
</gene>
<evidence type="ECO:0000256" key="1">
    <source>
        <dbReference type="SAM" id="Phobius"/>
    </source>
</evidence>
<keyword evidence="1" id="KW-1133">Transmembrane helix</keyword>
<dbReference type="Proteomes" id="UP000605676">
    <property type="component" value="Unassembled WGS sequence"/>
</dbReference>
<keyword evidence="1" id="KW-0472">Membrane</keyword>
<dbReference type="EMBL" id="JAENRR010000007">
    <property type="protein sequence ID" value="MBK3516659.1"/>
    <property type="molecule type" value="Genomic_DNA"/>
</dbReference>
<reference evidence="2 3" key="1">
    <citation type="submission" date="2021-01" db="EMBL/GenBank/DDBJ databases">
        <title>Carboxyliciviraga sp.nov., isolated from coastal sediments.</title>
        <authorList>
            <person name="Lu D."/>
            <person name="Zhang T."/>
        </authorList>
    </citation>
    <scope>NUCLEOTIDE SEQUENCE [LARGE SCALE GENOMIC DNA]</scope>
    <source>
        <strain evidence="2 3">N1Y132</strain>
    </source>
</reference>
<evidence type="ECO:0000313" key="2">
    <source>
        <dbReference type="EMBL" id="MBK3516659.1"/>
    </source>
</evidence>
<protein>
    <recommendedName>
        <fullName evidence="4">ABC transmembrane type-1 domain-containing protein</fullName>
    </recommendedName>
</protein>
<feature type="transmembrane region" description="Helical" evidence="1">
    <location>
        <begin position="70"/>
        <end position="91"/>
    </location>
</feature>
<keyword evidence="3" id="KW-1185">Reference proteome</keyword>
<proteinExistence type="predicted"/>
<organism evidence="2 3">
    <name type="scientific">Carboxylicivirga marina</name>
    <dbReference type="NCBI Taxonomy" id="2800988"/>
    <lineage>
        <taxon>Bacteria</taxon>
        <taxon>Pseudomonadati</taxon>
        <taxon>Bacteroidota</taxon>
        <taxon>Bacteroidia</taxon>
        <taxon>Marinilabiliales</taxon>
        <taxon>Marinilabiliaceae</taxon>
        <taxon>Carboxylicivirga</taxon>
    </lineage>
</organism>